<dbReference type="GO" id="GO:0003899">
    <property type="term" value="F:DNA-directed RNA polymerase activity"/>
    <property type="evidence" value="ECO:0007669"/>
    <property type="project" value="UniProtKB-EC"/>
</dbReference>
<dbReference type="InterPro" id="IPR044893">
    <property type="entry name" value="RNA_pol_Rpb1_clamp_domain"/>
</dbReference>
<feature type="domain" description="RNA polymerase Rpb1" evidence="7">
    <location>
        <begin position="2"/>
        <end position="244"/>
    </location>
</feature>
<evidence type="ECO:0000259" key="7">
    <source>
        <dbReference type="Pfam" id="PF04997"/>
    </source>
</evidence>
<dbReference type="EC" id="2.7.7.6" evidence="1"/>
<name>X1TFW0_9ZZZZ</name>
<comment type="catalytic activity">
    <reaction evidence="6">
        <text>RNA(n) + a ribonucleoside 5'-triphosphate = RNA(n+1) + diphosphate</text>
        <dbReference type="Rhea" id="RHEA:21248"/>
        <dbReference type="Rhea" id="RHEA-COMP:14527"/>
        <dbReference type="Rhea" id="RHEA-COMP:17342"/>
        <dbReference type="ChEBI" id="CHEBI:33019"/>
        <dbReference type="ChEBI" id="CHEBI:61557"/>
        <dbReference type="ChEBI" id="CHEBI:140395"/>
        <dbReference type="EC" id="2.7.7.6"/>
    </reaction>
</comment>
<evidence type="ECO:0000256" key="2">
    <source>
        <dbReference type="ARBA" id="ARBA00022478"/>
    </source>
</evidence>
<protein>
    <recommendedName>
        <fullName evidence="1">DNA-directed RNA polymerase</fullName>
        <ecNumber evidence="1">2.7.7.6</ecNumber>
    </recommendedName>
</protein>
<evidence type="ECO:0000256" key="4">
    <source>
        <dbReference type="ARBA" id="ARBA00022695"/>
    </source>
</evidence>
<evidence type="ECO:0000313" key="8">
    <source>
        <dbReference type="EMBL" id="GAJ04203.1"/>
    </source>
</evidence>
<dbReference type="PANTHER" id="PTHR19376:SF54">
    <property type="entry name" value="DNA-DIRECTED RNA POLYMERASE SUBUNIT BETA"/>
    <property type="match status" value="1"/>
</dbReference>
<evidence type="ECO:0000256" key="5">
    <source>
        <dbReference type="ARBA" id="ARBA00023163"/>
    </source>
</evidence>
<gene>
    <name evidence="8" type="ORF">S12H4_50199</name>
</gene>
<dbReference type="SUPFAM" id="SSF64484">
    <property type="entry name" value="beta and beta-prime subunits of DNA dependent RNA-polymerase"/>
    <property type="match status" value="1"/>
</dbReference>
<feature type="non-terminal residue" evidence="8">
    <location>
        <position position="1"/>
    </location>
</feature>
<comment type="caution">
    <text evidence="8">The sequence shown here is derived from an EMBL/GenBank/DDBJ whole genome shotgun (WGS) entry which is preliminary data.</text>
</comment>
<dbReference type="GO" id="GO:0003677">
    <property type="term" value="F:DNA binding"/>
    <property type="evidence" value="ECO:0007669"/>
    <property type="project" value="InterPro"/>
</dbReference>
<evidence type="ECO:0000256" key="1">
    <source>
        <dbReference type="ARBA" id="ARBA00012418"/>
    </source>
</evidence>
<evidence type="ECO:0000256" key="3">
    <source>
        <dbReference type="ARBA" id="ARBA00022679"/>
    </source>
</evidence>
<keyword evidence="5" id="KW-0804">Transcription</keyword>
<keyword evidence="4" id="KW-0548">Nucleotidyltransferase</keyword>
<dbReference type="Pfam" id="PF04997">
    <property type="entry name" value="RNA_pol_Rpb1_1"/>
    <property type="match status" value="1"/>
</dbReference>
<dbReference type="GO" id="GO:0006351">
    <property type="term" value="P:DNA-templated transcription"/>
    <property type="evidence" value="ECO:0007669"/>
    <property type="project" value="InterPro"/>
</dbReference>
<dbReference type="AlphaFoldDB" id="X1TFW0"/>
<keyword evidence="3" id="KW-0808">Transferase</keyword>
<accession>X1TFW0</accession>
<sequence length="245" mass="27839">LAGPNDIRSWSFGEVRKPETINYRTYRPEKDGLFCERIFGPERDWECACGKYKGTKFKGIICDRCGVKVTHSRVRRKRMGHINLAAPVVHIWFFKAIPNRLGTLLAMKSSDLEKIIYFQDFVVINPGQSPLKLGQSLSEEECREATNKYGSSFKAAMGAEAIRVLLTNLDLDTISIQLKEAISNTNSKQKIKDLTKRLKIVNEVRNSSNKPEWMVLEVAPVIPPDLRPLVLLERDNFATSDLNDL</sequence>
<proteinExistence type="predicted"/>
<dbReference type="Gene3D" id="4.10.860.120">
    <property type="entry name" value="RNA polymerase II, clamp domain"/>
    <property type="match status" value="1"/>
</dbReference>
<dbReference type="EMBL" id="BARW01031584">
    <property type="protein sequence ID" value="GAJ04203.1"/>
    <property type="molecule type" value="Genomic_DNA"/>
</dbReference>
<keyword evidence="2" id="KW-0240">DNA-directed RNA polymerase</keyword>
<dbReference type="InterPro" id="IPR007080">
    <property type="entry name" value="RNA_pol_Rpb1_1"/>
</dbReference>
<organism evidence="8">
    <name type="scientific">marine sediment metagenome</name>
    <dbReference type="NCBI Taxonomy" id="412755"/>
    <lineage>
        <taxon>unclassified sequences</taxon>
        <taxon>metagenomes</taxon>
        <taxon>ecological metagenomes</taxon>
    </lineage>
</organism>
<feature type="non-terminal residue" evidence="8">
    <location>
        <position position="245"/>
    </location>
</feature>
<evidence type="ECO:0000256" key="6">
    <source>
        <dbReference type="ARBA" id="ARBA00048552"/>
    </source>
</evidence>
<dbReference type="InterPro" id="IPR045867">
    <property type="entry name" value="DNA-dir_RpoC_beta_prime"/>
</dbReference>
<dbReference type="PANTHER" id="PTHR19376">
    <property type="entry name" value="DNA-DIRECTED RNA POLYMERASE"/>
    <property type="match status" value="1"/>
</dbReference>
<dbReference type="GO" id="GO:0000428">
    <property type="term" value="C:DNA-directed RNA polymerase complex"/>
    <property type="evidence" value="ECO:0007669"/>
    <property type="project" value="UniProtKB-KW"/>
</dbReference>
<reference evidence="8" key="1">
    <citation type="journal article" date="2014" name="Front. Microbiol.">
        <title>High frequency of phylogenetically diverse reductive dehalogenase-homologous genes in deep subseafloor sedimentary metagenomes.</title>
        <authorList>
            <person name="Kawai M."/>
            <person name="Futagami T."/>
            <person name="Toyoda A."/>
            <person name="Takaki Y."/>
            <person name="Nishi S."/>
            <person name="Hori S."/>
            <person name="Arai W."/>
            <person name="Tsubouchi T."/>
            <person name="Morono Y."/>
            <person name="Uchiyama I."/>
            <person name="Ito T."/>
            <person name="Fujiyama A."/>
            <person name="Inagaki F."/>
            <person name="Takami H."/>
        </authorList>
    </citation>
    <scope>NUCLEOTIDE SEQUENCE</scope>
    <source>
        <strain evidence="8">Expedition CK06-06</strain>
    </source>
</reference>